<accession>A0ABR2JS71</accession>
<keyword evidence="3" id="KW-1185">Reference proteome</keyword>
<gene>
    <name evidence="2" type="ORF">M9Y10_044377</name>
</gene>
<sequence length="252" mass="29634">MIKQRPFCDQRPSMKTNVLLSRHKVGKRDAPTYPLPDDDYAYGSMRHDNYGVKDIFQNYARLNSFARRDEVDDFNAPPGTARRTKRTTSRSPSPKTAVKRDFIATNKAALEDGCVTAHEYDEYRKDHMIAVKPKVNENRFEDEVLHLKQRAMVHGIQYHIDNEMKKCLEYQYGRDAVEKARRAQERRVSRESSPRYQMSNAYSRRLLPTRATIGHSYKPEPQPTYADTFKIKRFRDIGRYAIDDRWDKPIPK</sequence>
<proteinExistence type="predicted"/>
<feature type="region of interest" description="Disordered" evidence="1">
    <location>
        <begin position="71"/>
        <end position="97"/>
    </location>
</feature>
<name>A0ABR2JS71_9EUKA</name>
<dbReference type="Proteomes" id="UP001470230">
    <property type="component" value="Unassembled WGS sequence"/>
</dbReference>
<dbReference type="Pfam" id="PF14825">
    <property type="entry name" value="CFAP77"/>
    <property type="match status" value="1"/>
</dbReference>
<comment type="caution">
    <text evidence="2">The sequence shown here is derived from an EMBL/GenBank/DDBJ whole genome shotgun (WGS) entry which is preliminary data.</text>
</comment>
<dbReference type="InterPro" id="IPR029147">
    <property type="entry name" value="CFAP77"/>
</dbReference>
<organism evidence="2 3">
    <name type="scientific">Tritrichomonas musculus</name>
    <dbReference type="NCBI Taxonomy" id="1915356"/>
    <lineage>
        <taxon>Eukaryota</taxon>
        <taxon>Metamonada</taxon>
        <taxon>Parabasalia</taxon>
        <taxon>Tritrichomonadida</taxon>
        <taxon>Tritrichomonadidae</taxon>
        <taxon>Tritrichomonas</taxon>
    </lineage>
</organism>
<reference evidence="2 3" key="1">
    <citation type="submission" date="2024-04" db="EMBL/GenBank/DDBJ databases">
        <title>Tritrichomonas musculus Genome.</title>
        <authorList>
            <person name="Alves-Ferreira E."/>
            <person name="Grigg M."/>
            <person name="Lorenzi H."/>
            <person name="Galac M."/>
        </authorList>
    </citation>
    <scope>NUCLEOTIDE SEQUENCE [LARGE SCALE GENOMIC DNA]</scope>
    <source>
        <strain evidence="2 3">EAF2021</strain>
    </source>
</reference>
<dbReference type="PANTHER" id="PTHR28617">
    <property type="entry name" value="CILIA- AND FLAGELLA-ASSOCIATED PROTEIN 77"/>
    <property type="match status" value="1"/>
</dbReference>
<protein>
    <submittedName>
        <fullName evidence="2">Uncharacterized protein</fullName>
    </submittedName>
</protein>
<evidence type="ECO:0000313" key="2">
    <source>
        <dbReference type="EMBL" id="KAK8881741.1"/>
    </source>
</evidence>
<evidence type="ECO:0000313" key="3">
    <source>
        <dbReference type="Proteomes" id="UP001470230"/>
    </source>
</evidence>
<dbReference type="EMBL" id="JAPFFF010000009">
    <property type="protein sequence ID" value="KAK8881741.1"/>
    <property type="molecule type" value="Genomic_DNA"/>
</dbReference>
<dbReference type="PANTHER" id="PTHR28617:SF1">
    <property type="entry name" value="CILIA- AND FLAGELLA-ASSOCIATED PROTEIN 77"/>
    <property type="match status" value="1"/>
</dbReference>
<evidence type="ECO:0000256" key="1">
    <source>
        <dbReference type="SAM" id="MobiDB-lite"/>
    </source>
</evidence>